<keyword evidence="3" id="KW-0460">Magnesium</keyword>
<feature type="binding site" evidence="3">
    <location>
        <position position="287"/>
    </location>
    <ligand>
        <name>Mg(2+)</name>
        <dbReference type="ChEBI" id="CHEBI:18420"/>
        <label>1</label>
    </ligand>
</feature>
<dbReference type="InterPro" id="IPR036705">
    <property type="entry name" value="Ribosyl_crysJ1_sf"/>
</dbReference>
<dbReference type="PANTHER" id="PTHR16222:SF24">
    <property type="entry name" value="ADP-RIBOSYLHYDROLASE ARH3"/>
    <property type="match status" value="1"/>
</dbReference>
<evidence type="ECO:0000256" key="3">
    <source>
        <dbReference type="PIRSR" id="PIRSR605502-1"/>
    </source>
</evidence>
<comment type="cofactor">
    <cofactor evidence="3">
        <name>Mg(2+)</name>
        <dbReference type="ChEBI" id="CHEBI:18420"/>
    </cofactor>
    <text evidence="3">Binds 2 magnesium ions per subunit.</text>
</comment>
<organism evidence="4 5">
    <name type="scientific">Levilactobacillus hammesii</name>
    <dbReference type="NCBI Taxonomy" id="267633"/>
    <lineage>
        <taxon>Bacteria</taxon>
        <taxon>Bacillati</taxon>
        <taxon>Bacillota</taxon>
        <taxon>Bacilli</taxon>
        <taxon>Lactobacillales</taxon>
        <taxon>Lactobacillaceae</taxon>
        <taxon>Levilactobacillus</taxon>
    </lineage>
</organism>
<name>A0A921JXD3_9LACO</name>
<dbReference type="AlphaFoldDB" id="A0A921JXD3"/>
<reference evidence="4" key="2">
    <citation type="submission" date="2021-09" db="EMBL/GenBank/DDBJ databases">
        <authorList>
            <person name="Gilroy R."/>
        </authorList>
    </citation>
    <scope>NUCLEOTIDE SEQUENCE</scope>
    <source>
        <strain evidence="4">CHK173-2145</strain>
    </source>
</reference>
<dbReference type="InterPro" id="IPR005502">
    <property type="entry name" value="Ribosyl_crysJ1"/>
</dbReference>
<comment type="similarity">
    <text evidence="1">Belongs to the ADP-ribosylglycohydrolase family.</text>
</comment>
<evidence type="ECO:0000313" key="4">
    <source>
        <dbReference type="EMBL" id="HJE86712.1"/>
    </source>
</evidence>
<feature type="binding site" evidence="3">
    <location>
        <position position="67"/>
    </location>
    <ligand>
        <name>Mg(2+)</name>
        <dbReference type="ChEBI" id="CHEBI:18420"/>
        <label>1</label>
    </ligand>
</feature>
<gene>
    <name evidence="4" type="ORF">K8U88_03900</name>
</gene>
<dbReference type="EMBL" id="DYXN01000060">
    <property type="protein sequence ID" value="HJE86712.1"/>
    <property type="molecule type" value="Genomic_DNA"/>
</dbReference>
<dbReference type="GO" id="GO:0016787">
    <property type="term" value="F:hydrolase activity"/>
    <property type="evidence" value="ECO:0007669"/>
    <property type="project" value="UniProtKB-KW"/>
</dbReference>
<dbReference type="SUPFAM" id="SSF101478">
    <property type="entry name" value="ADP-ribosylglycohydrolase"/>
    <property type="match status" value="1"/>
</dbReference>
<dbReference type="Gene3D" id="1.10.4080.10">
    <property type="entry name" value="ADP-ribosylation/Crystallin J1"/>
    <property type="match status" value="1"/>
</dbReference>
<proteinExistence type="inferred from homology"/>
<comment type="caution">
    <text evidence="4">The sequence shown here is derived from an EMBL/GenBank/DDBJ whole genome shotgun (WGS) entry which is preliminary data.</text>
</comment>
<feature type="binding site" evidence="3">
    <location>
        <position position="66"/>
    </location>
    <ligand>
        <name>Mg(2+)</name>
        <dbReference type="ChEBI" id="CHEBI:18420"/>
        <label>1</label>
    </ligand>
</feature>
<accession>A0A921JXD3</accession>
<keyword evidence="2" id="KW-0378">Hydrolase</keyword>
<keyword evidence="3" id="KW-0479">Metal-binding</keyword>
<feature type="binding site" evidence="3">
    <location>
        <position position="288"/>
    </location>
    <ligand>
        <name>Mg(2+)</name>
        <dbReference type="ChEBI" id="CHEBI:18420"/>
        <label>1</label>
    </ligand>
</feature>
<dbReference type="Proteomes" id="UP000721920">
    <property type="component" value="Unassembled WGS sequence"/>
</dbReference>
<evidence type="ECO:0000313" key="5">
    <source>
        <dbReference type="Proteomes" id="UP000721920"/>
    </source>
</evidence>
<reference evidence="4" key="1">
    <citation type="journal article" date="2021" name="PeerJ">
        <title>Extensive microbial diversity within the chicken gut microbiome revealed by metagenomics and culture.</title>
        <authorList>
            <person name="Gilroy R."/>
            <person name="Ravi A."/>
            <person name="Getino M."/>
            <person name="Pursley I."/>
            <person name="Horton D.L."/>
            <person name="Alikhan N.F."/>
            <person name="Baker D."/>
            <person name="Gharbi K."/>
            <person name="Hall N."/>
            <person name="Watson M."/>
            <person name="Adriaenssens E.M."/>
            <person name="Foster-Nyarko E."/>
            <person name="Jarju S."/>
            <person name="Secka A."/>
            <person name="Antonio M."/>
            <person name="Oren A."/>
            <person name="Chaudhuri R.R."/>
            <person name="La Ragione R."/>
            <person name="Hildebrand F."/>
            <person name="Pallen M.J."/>
        </authorList>
    </citation>
    <scope>NUCLEOTIDE SEQUENCE</scope>
    <source>
        <strain evidence="4">CHK173-2145</strain>
    </source>
</reference>
<dbReference type="PANTHER" id="PTHR16222">
    <property type="entry name" value="ADP-RIBOSYLGLYCOHYDROLASE"/>
    <property type="match status" value="1"/>
</dbReference>
<evidence type="ECO:0000256" key="1">
    <source>
        <dbReference type="ARBA" id="ARBA00010702"/>
    </source>
</evidence>
<feature type="binding site" evidence="3">
    <location>
        <position position="65"/>
    </location>
    <ligand>
        <name>Mg(2+)</name>
        <dbReference type="ChEBI" id="CHEBI:18420"/>
        <label>1</label>
    </ligand>
</feature>
<dbReference type="GO" id="GO:0046872">
    <property type="term" value="F:metal ion binding"/>
    <property type="evidence" value="ECO:0007669"/>
    <property type="project" value="UniProtKB-KW"/>
</dbReference>
<dbReference type="Pfam" id="PF03747">
    <property type="entry name" value="ADP_ribosyl_GH"/>
    <property type="match status" value="1"/>
</dbReference>
<evidence type="ECO:0000256" key="2">
    <source>
        <dbReference type="ARBA" id="ARBA00022801"/>
    </source>
</evidence>
<feature type="binding site" evidence="3">
    <location>
        <position position="285"/>
    </location>
    <ligand>
        <name>Mg(2+)</name>
        <dbReference type="ChEBI" id="CHEBI:18420"/>
        <label>1</label>
    </ligand>
</feature>
<sequence length="340" mass="36505">MNQDRLTDRIRGVLYGQAIGDAMGMPTELWSVAQIQRTYPAGITDFVTGPRTNTIAMNYLRGQYTDDTSQALLILDSLRAQRWEVSPTDLAQRFLAWAKSVHAFERNILGPSSKAALLAIQAGQDPQHVTRQAVTNGCAMRIAPIGTLFTPEQLPELVKMVVAITRVTHATDVAFSGAAMIAGAVTAALADQDWDALLEWAIMAGDAAKRLGTPTWAASPQARLRLGLEIARATQGDPAEFTRQLTELVGTGTAVSESVPAALALAYYTRDLRQCALLAANLGGDTDTIGAMAVAVCGAKLGYHCLPLGWGSLIDQQNPQHHLSTYVTAIVACRNQQIHN</sequence>
<protein>
    <submittedName>
        <fullName evidence="4">ADP-ribosylglycohydrolase family protein</fullName>
    </submittedName>
</protein>
<dbReference type="InterPro" id="IPR050792">
    <property type="entry name" value="ADP-ribosylglycohydrolase"/>
</dbReference>